<evidence type="ECO:0000256" key="6">
    <source>
        <dbReference type="ARBA" id="ARBA00022840"/>
    </source>
</evidence>
<dbReference type="GO" id="GO:0004821">
    <property type="term" value="F:histidine-tRNA ligase activity"/>
    <property type="evidence" value="ECO:0007669"/>
    <property type="project" value="UniProtKB-EC"/>
</dbReference>
<evidence type="ECO:0000256" key="9">
    <source>
        <dbReference type="ARBA" id="ARBA00030619"/>
    </source>
</evidence>
<dbReference type="Gene3D" id="1.20.200.10">
    <property type="entry name" value="Fumarase/aspartase (Central domain)"/>
    <property type="match status" value="1"/>
</dbReference>
<dbReference type="FunFam" id="3.30.930.10:FF:000061">
    <property type="entry name" value="Histidine--tRNA ligase, cytoplasmic"/>
    <property type="match status" value="1"/>
</dbReference>
<dbReference type="Proteomes" id="UP000829196">
    <property type="component" value="Unassembled WGS sequence"/>
</dbReference>
<dbReference type="InterPro" id="IPR006195">
    <property type="entry name" value="aa-tRNA-synth_II"/>
</dbReference>
<dbReference type="GO" id="GO:0006427">
    <property type="term" value="P:histidyl-tRNA aminoacylation"/>
    <property type="evidence" value="ECO:0007669"/>
    <property type="project" value="InterPro"/>
</dbReference>
<keyword evidence="7" id="KW-0648">Protein biosynthesis</keyword>
<dbReference type="OrthoDB" id="1906957at2759"/>
<evidence type="ECO:0000256" key="3">
    <source>
        <dbReference type="ARBA" id="ARBA00015302"/>
    </source>
</evidence>
<evidence type="ECO:0000259" key="11">
    <source>
        <dbReference type="PROSITE" id="PS50862"/>
    </source>
</evidence>
<evidence type="ECO:0000256" key="2">
    <source>
        <dbReference type="ARBA" id="ARBA00012815"/>
    </source>
</evidence>
<dbReference type="NCBIfam" id="TIGR00442">
    <property type="entry name" value="hisS"/>
    <property type="match status" value="1"/>
</dbReference>
<comment type="similarity">
    <text evidence="1">Belongs to the class-II aminoacyl-tRNA synthetase family.</text>
</comment>
<dbReference type="GO" id="GO:0005524">
    <property type="term" value="F:ATP binding"/>
    <property type="evidence" value="ECO:0007669"/>
    <property type="project" value="UniProtKB-KW"/>
</dbReference>
<dbReference type="EMBL" id="JAGYWB010000012">
    <property type="protein sequence ID" value="KAI0501278.1"/>
    <property type="molecule type" value="Genomic_DNA"/>
</dbReference>
<keyword evidence="5" id="KW-0547">Nucleotide-binding</keyword>
<protein>
    <recommendedName>
        <fullName evidence="3">Histidine--tRNA ligase, cytoplasmic</fullName>
        <ecNumber evidence="2">6.1.1.21</ecNumber>
    </recommendedName>
    <alternativeName>
        <fullName evidence="9">Histidyl-tRNA synthetase</fullName>
    </alternativeName>
</protein>
<name>A0A8T3AZB0_DENNO</name>
<dbReference type="CDD" id="cd00773">
    <property type="entry name" value="HisRS-like_core"/>
    <property type="match status" value="1"/>
</dbReference>
<evidence type="ECO:0000313" key="13">
    <source>
        <dbReference type="Proteomes" id="UP000829196"/>
    </source>
</evidence>
<comment type="catalytic activity">
    <reaction evidence="10">
        <text>tRNA(His) + L-histidine + ATP = L-histidyl-tRNA(His) + AMP + diphosphate + H(+)</text>
        <dbReference type="Rhea" id="RHEA:17313"/>
        <dbReference type="Rhea" id="RHEA-COMP:9665"/>
        <dbReference type="Rhea" id="RHEA-COMP:9689"/>
        <dbReference type="ChEBI" id="CHEBI:15378"/>
        <dbReference type="ChEBI" id="CHEBI:30616"/>
        <dbReference type="ChEBI" id="CHEBI:33019"/>
        <dbReference type="ChEBI" id="CHEBI:57595"/>
        <dbReference type="ChEBI" id="CHEBI:78442"/>
        <dbReference type="ChEBI" id="CHEBI:78527"/>
        <dbReference type="ChEBI" id="CHEBI:456215"/>
        <dbReference type="EC" id="6.1.1.21"/>
    </reaction>
</comment>
<dbReference type="Gene3D" id="3.40.50.800">
    <property type="entry name" value="Anticodon-binding domain"/>
    <property type="match status" value="1"/>
</dbReference>
<keyword evidence="4" id="KW-0436">Ligase</keyword>
<dbReference type="InterPro" id="IPR008948">
    <property type="entry name" value="L-Aspartase-like"/>
</dbReference>
<dbReference type="EC" id="6.1.1.21" evidence="2"/>
<dbReference type="PANTHER" id="PTHR11476:SF7">
    <property type="entry name" value="HISTIDINE--TRNA LIGASE"/>
    <property type="match status" value="1"/>
</dbReference>
<dbReference type="GO" id="GO:0032543">
    <property type="term" value="P:mitochondrial translation"/>
    <property type="evidence" value="ECO:0007669"/>
    <property type="project" value="TreeGrafter"/>
</dbReference>
<dbReference type="PANTHER" id="PTHR11476">
    <property type="entry name" value="HISTIDYL-TRNA SYNTHETASE"/>
    <property type="match status" value="1"/>
</dbReference>
<gene>
    <name evidence="12" type="ORF">KFK09_016222</name>
</gene>
<dbReference type="FunFam" id="3.40.50.800:FF:000012">
    <property type="entry name" value="Histidine--tRNA ligase, cytoplasmic"/>
    <property type="match status" value="1"/>
</dbReference>
<dbReference type="GO" id="GO:0005829">
    <property type="term" value="C:cytosol"/>
    <property type="evidence" value="ECO:0007669"/>
    <property type="project" value="TreeGrafter"/>
</dbReference>
<dbReference type="GO" id="GO:0003723">
    <property type="term" value="F:RNA binding"/>
    <property type="evidence" value="ECO:0007669"/>
    <property type="project" value="TreeGrafter"/>
</dbReference>
<dbReference type="InterPro" id="IPR036621">
    <property type="entry name" value="Anticodon-bd_dom_sf"/>
</dbReference>
<dbReference type="SMR" id="A0A8T3AZB0"/>
<keyword evidence="6" id="KW-0067">ATP-binding</keyword>
<dbReference type="Pfam" id="PF13393">
    <property type="entry name" value="tRNA-synt_His"/>
    <property type="match status" value="1"/>
</dbReference>
<dbReference type="AlphaFoldDB" id="A0A8T3AZB0"/>
<proteinExistence type="inferred from homology"/>
<accession>A0A8T3AZB0</accession>
<dbReference type="SUPFAM" id="SSF52954">
    <property type="entry name" value="Class II aaRS ABD-related"/>
    <property type="match status" value="1"/>
</dbReference>
<organism evidence="12 13">
    <name type="scientific">Dendrobium nobile</name>
    <name type="common">Orchid</name>
    <dbReference type="NCBI Taxonomy" id="94219"/>
    <lineage>
        <taxon>Eukaryota</taxon>
        <taxon>Viridiplantae</taxon>
        <taxon>Streptophyta</taxon>
        <taxon>Embryophyta</taxon>
        <taxon>Tracheophyta</taxon>
        <taxon>Spermatophyta</taxon>
        <taxon>Magnoliopsida</taxon>
        <taxon>Liliopsida</taxon>
        <taxon>Asparagales</taxon>
        <taxon>Orchidaceae</taxon>
        <taxon>Epidendroideae</taxon>
        <taxon>Malaxideae</taxon>
        <taxon>Dendrobiinae</taxon>
        <taxon>Dendrobium</taxon>
    </lineage>
</organism>
<sequence length="952" mass="105073">MELAGGQRPTIVIGGKGSSLSSADVYAVARGFRKVAIDPAALERFSRSQSPPPHPAAVESISKFLTSAESRAALVVLINKLVVSDGAVRPIFLSLIGEILGLQSGHSSLDFGSSGGLVTSLFKLNGKHPDEFVGATKVEICLLERSSAASVGICAMLDCCASALVSLSDAVAAFSCEAARADVALFDLPPSGDGFSIKDETDVAADIKAFLFGSKTHPKTVGQLNSEPFSEIPLVHGSFRGAVRALHDRTRVELNSSINVRKNAVGVESRLKENALAALVFPLAMSIQSMYELSSRRLIAVATFLGNEEKRKKFMEDFNKGCPSLGVMRERLCLISEKTSSISDSVEVLHGVYELLVILKEILAWEAAVALYALELDDSIEKQEVNDPACINVNSENEKVEKKVEKKNRKKTLGRGTSILWKVFKDLLNLQNDASIDNVATFGHWAELLALYFDPEETKLDTLLGKIKEIVEINEFRRLPKIPKGTRDFGKEQMAIREHAFSVITGVFKRHGAVSLDTPVFELRETLMRKYGEDSKLIFDLADQGGELCSLRYDLTVPFARYLAMNNINSLKRYQIAKVYRRDNPSKGRYREFYQCNFDVAGQCEVMEADFEVLKVLTELLDELDINDYEIKLNHRKLLDGMLELCGVSSEKFRTVCSSIDKLDKQSFEQVKKELVEEKGLAVATAEKIGTFVKKRGPPLEILSELKGSGSSFLGNRGSVLALNELEILFNVLEKTKCLEKIVFDMSLARGLDYYTGVIFEAVFKGSTQVGSIAAGGRYDNLVGMFSGKQVPAVGVSLGIDRVLPIIEQLEKEKNKVIRATETQVLVAILGKDLLLAAELVNELWNAKVNAEFGLNKRVRNHIDRAVESGIPWVVFVGESELNSGILKLKNIESHQEEMIPREIFAEELQKRVCFSSLSFLRCRFRLGAPRELVWIVASSPPSTMALCLFDL</sequence>
<evidence type="ECO:0000313" key="12">
    <source>
        <dbReference type="EMBL" id="KAI0501278.1"/>
    </source>
</evidence>
<keyword evidence="13" id="KW-1185">Reference proteome</keyword>
<dbReference type="PROSITE" id="PS50862">
    <property type="entry name" value="AA_TRNA_LIGASE_II"/>
    <property type="match status" value="1"/>
</dbReference>
<dbReference type="CDD" id="cd00859">
    <property type="entry name" value="HisRS_anticodon"/>
    <property type="match status" value="1"/>
</dbReference>
<dbReference type="Pfam" id="PF03129">
    <property type="entry name" value="HGTP_anticodon"/>
    <property type="match status" value="1"/>
</dbReference>
<evidence type="ECO:0000256" key="7">
    <source>
        <dbReference type="ARBA" id="ARBA00022917"/>
    </source>
</evidence>
<evidence type="ECO:0000256" key="8">
    <source>
        <dbReference type="ARBA" id="ARBA00023146"/>
    </source>
</evidence>
<evidence type="ECO:0000256" key="5">
    <source>
        <dbReference type="ARBA" id="ARBA00022741"/>
    </source>
</evidence>
<dbReference type="InterPro" id="IPR041715">
    <property type="entry name" value="HisRS-like_core"/>
</dbReference>
<dbReference type="InterPro" id="IPR033656">
    <property type="entry name" value="HisRS_anticodon"/>
</dbReference>
<dbReference type="InterPro" id="IPR045864">
    <property type="entry name" value="aa-tRNA-synth_II/BPL/LPL"/>
</dbReference>
<reference evidence="12" key="1">
    <citation type="journal article" date="2022" name="Front. Genet.">
        <title>Chromosome-Scale Assembly of the Dendrobium nobile Genome Provides Insights Into the Molecular Mechanism of the Biosynthesis of the Medicinal Active Ingredient of Dendrobium.</title>
        <authorList>
            <person name="Xu Q."/>
            <person name="Niu S.-C."/>
            <person name="Li K.-L."/>
            <person name="Zheng P.-J."/>
            <person name="Zhang X.-J."/>
            <person name="Jia Y."/>
            <person name="Liu Y."/>
            <person name="Niu Y.-X."/>
            <person name="Yu L.-H."/>
            <person name="Chen D.-F."/>
            <person name="Zhang G.-Q."/>
        </authorList>
    </citation>
    <scope>NUCLEOTIDE SEQUENCE</scope>
    <source>
        <tissue evidence="12">Leaf</tissue>
    </source>
</reference>
<dbReference type="SUPFAM" id="SSF48557">
    <property type="entry name" value="L-aspartase-like"/>
    <property type="match status" value="1"/>
</dbReference>
<comment type="caution">
    <text evidence="12">The sequence shown here is derived from an EMBL/GenBank/DDBJ whole genome shotgun (WGS) entry which is preliminary data.</text>
</comment>
<feature type="domain" description="Aminoacyl-transfer RNA synthetases class-II family profile" evidence="11">
    <location>
        <begin position="461"/>
        <end position="807"/>
    </location>
</feature>
<dbReference type="InterPro" id="IPR015807">
    <property type="entry name" value="His-tRNA-ligase"/>
</dbReference>
<dbReference type="SUPFAM" id="SSF55681">
    <property type="entry name" value="Class II aaRS and biotin synthetases"/>
    <property type="match status" value="1"/>
</dbReference>
<dbReference type="HAMAP" id="MF_00127">
    <property type="entry name" value="His_tRNA_synth"/>
    <property type="match status" value="1"/>
</dbReference>
<evidence type="ECO:0000256" key="10">
    <source>
        <dbReference type="ARBA" id="ARBA00047639"/>
    </source>
</evidence>
<dbReference type="InterPro" id="IPR004154">
    <property type="entry name" value="Anticodon-bd"/>
</dbReference>
<dbReference type="Gene3D" id="3.30.930.10">
    <property type="entry name" value="Bira Bifunctional Protein, Domain 2"/>
    <property type="match status" value="1"/>
</dbReference>
<evidence type="ECO:0000256" key="1">
    <source>
        <dbReference type="ARBA" id="ARBA00008226"/>
    </source>
</evidence>
<dbReference type="GO" id="GO:0005739">
    <property type="term" value="C:mitochondrion"/>
    <property type="evidence" value="ECO:0007669"/>
    <property type="project" value="TreeGrafter"/>
</dbReference>
<evidence type="ECO:0000256" key="4">
    <source>
        <dbReference type="ARBA" id="ARBA00022598"/>
    </source>
</evidence>
<keyword evidence="8" id="KW-0030">Aminoacyl-tRNA synthetase</keyword>